<dbReference type="Gene3D" id="3.40.50.150">
    <property type="entry name" value="Vaccinia Virus protein VP39"/>
    <property type="match status" value="1"/>
</dbReference>
<proteinExistence type="inferred from homology"/>
<dbReference type="EC" id="2.1.1.33" evidence="7"/>
<dbReference type="Pfam" id="PF02390">
    <property type="entry name" value="Methyltransf_4"/>
    <property type="match status" value="1"/>
</dbReference>
<feature type="binding site" evidence="7">
    <location>
        <position position="113"/>
    </location>
    <ligand>
        <name>substrate</name>
    </ligand>
</feature>
<protein>
    <recommendedName>
        <fullName evidence="7">tRNA (guanine-N(7)-)-methyltransferase</fullName>
        <ecNumber evidence="7">2.1.1.33</ecNumber>
    </recommendedName>
    <alternativeName>
        <fullName evidence="7">tRNA (guanine(46)-N(7))-methyltransferase</fullName>
    </alternativeName>
    <alternativeName>
        <fullName evidence="7">tRNA(m7G46)-methyltransferase</fullName>
    </alternativeName>
</protein>
<dbReference type="NCBIfam" id="TIGR00091">
    <property type="entry name" value="tRNA (guanosine(46)-N7)-methyltransferase TrmB"/>
    <property type="match status" value="1"/>
</dbReference>
<keyword evidence="6 7" id="KW-0819">tRNA processing</keyword>
<evidence type="ECO:0000256" key="4">
    <source>
        <dbReference type="ARBA" id="ARBA00022679"/>
    </source>
</evidence>
<dbReference type="AlphaFoldDB" id="U4KNK6"/>
<feature type="binding site" evidence="7">
    <location>
        <position position="87"/>
    </location>
    <ligand>
        <name>S-adenosyl-L-methionine</name>
        <dbReference type="ChEBI" id="CHEBI:59789"/>
    </ligand>
</feature>
<reference evidence="8 9" key="1">
    <citation type="journal article" date="2013" name="J. Mol. Microbiol. Biotechnol.">
        <title>Analysis of the Complete Genomes of Acholeplasma brassicae , A. palmae and A. laidlawii and Their Comparison to the Obligate Parasites from ' Candidatus Phytoplasma'.</title>
        <authorList>
            <person name="Kube M."/>
            <person name="Siewert C."/>
            <person name="Migdoll A.M."/>
            <person name="Duduk B."/>
            <person name="Holz S."/>
            <person name="Rabus R."/>
            <person name="Seemuller E."/>
            <person name="Mitrovic J."/>
            <person name="Muller I."/>
            <person name="Buttner C."/>
            <person name="Reinhardt R."/>
        </authorList>
    </citation>
    <scope>NUCLEOTIDE SEQUENCE [LARGE SCALE GENOMIC DNA]</scope>
    <source>
        <strain evidence="9">0502</strain>
    </source>
</reference>
<dbReference type="CDD" id="cd02440">
    <property type="entry name" value="AdoMet_MTases"/>
    <property type="match status" value="1"/>
</dbReference>
<dbReference type="Proteomes" id="UP000032737">
    <property type="component" value="Chromosome"/>
</dbReference>
<comment type="catalytic activity">
    <reaction evidence="1 7">
        <text>guanosine(46) in tRNA + S-adenosyl-L-methionine = N(7)-methylguanosine(46) in tRNA + S-adenosyl-L-homocysteine</text>
        <dbReference type="Rhea" id="RHEA:42708"/>
        <dbReference type="Rhea" id="RHEA-COMP:10188"/>
        <dbReference type="Rhea" id="RHEA-COMP:10189"/>
        <dbReference type="ChEBI" id="CHEBI:57856"/>
        <dbReference type="ChEBI" id="CHEBI:59789"/>
        <dbReference type="ChEBI" id="CHEBI:74269"/>
        <dbReference type="ChEBI" id="CHEBI:74480"/>
        <dbReference type="EC" id="2.1.1.33"/>
    </reaction>
</comment>
<dbReference type="PANTHER" id="PTHR23417">
    <property type="entry name" value="3-DEOXY-D-MANNO-OCTULOSONIC-ACID TRANSFERASE/TRNA GUANINE-N 7 - -METHYLTRANSFERASE"/>
    <property type="match status" value="1"/>
</dbReference>
<accession>U4KNK6</accession>
<dbReference type="PROSITE" id="PS51625">
    <property type="entry name" value="SAM_MT_TRMB"/>
    <property type="match status" value="1"/>
</dbReference>
<comment type="pathway">
    <text evidence="7">tRNA modification; N(7)-methylguanine-tRNA biosynthesis.</text>
</comment>
<evidence type="ECO:0000256" key="7">
    <source>
        <dbReference type="HAMAP-Rule" id="MF_01057"/>
    </source>
</evidence>
<dbReference type="SUPFAM" id="SSF53335">
    <property type="entry name" value="S-adenosyl-L-methionine-dependent methyltransferases"/>
    <property type="match status" value="1"/>
</dbReference>
<dbReference type="NCBIfam" id="NF001080">
    <property type="entry name" value="PRK00121.2-2"/>
    <property type="match status" value="1"/>
</dbReference>
<organism evidence="8 9">
    <name type="scientific">Acholeplasma brassicae</name>
    <dbReference type="NCBI Taxonomy" id="61635"/>
    <lineage>
        <taxon>Bacteria</taxon>
        <taxon>Bacillati</taxon>
        <taxon>Mycoplasmatota</taxon>
        <taxon>Mollicutes</taxon>
        <taxon>Acholeplasmatales</taxon>
        <taxon>Acholeplasmataceae</taxon>
        <taxon>Acholeplasma</taxon>
    </lineage>
</organism>
<keyword evidence="9" id="KW-1185">Reference proteome</keyword>
<evidence type="ECO:0000256" key="1">
    <source>
        <dbReference type="ARBA" id="ARBA00000142"/>
    </source>
</evidence>
<keyword evidence="3 7" id="KW-0489">Methyltransferase</keyword>
<evidence type="ECO:0000256" key="5">
    <source>
        <dbReference type="ARBA" id="ARBA00022691"/>
    </source>
</evidence>
<dbReference type="InterPro" id="IPR029063">
    <property type="entry name" value="SAM-dependent_MTases_sf"/>
</dbReference>
<comment type="function">
    <text evidence="2 7">Catalyzes the formation of N(7)-methylguanine at position 46 (m7G46) in tRNA.</text>
</comment>
<dbReference type="HOGENOM" id="CLU_050910_2_1_14"/>
<name>U4KNK6_9MOLU</name>
<dbReference type="STRING" id="61635.BN85308350"/>
<dbReference type="OrthoDB" id="9802090at2"/>
<sequence>MRTKKVKGAFEAVSESDLVITEPEKIYSNLPIHLEIGSGKGKFIIELAQQNKHIHYVAMEKDINVSYRILEKQLELKMDNLTIINGDANDLEAFFDPKTIDKVYLNFSDPWPKSRHHKRRLTYHTFLEKYKNLLVKQGSIEFRTDHQALFDDSVEYFKTSGFQITWIDYNCKPRSAVSEYELKNREGGAIYGLIAEVIK</sequence>
<feature type="binding site" evidence="7">
    <location>
        <position position="60"/>
    </location>
    <ligand>
        <name>S-adenosyl-L-methionine</name>
        <dbReference type="ChEBI" id="CHEBI:59789"/>
    </ligand>
</feature>
<evidence type="ECO:0000256" key="2">
    <source>
        <dbReference type="ARBA" id="ARBA00003015"/>
    </source>
</evidence>
<feature type="binding site" evidence="7">
    <location>
        <position position="145"/>
    </location>
    <ligand>
        <name>substrate</name>
    </ligand>
</feature>
<dbReference type="EMBL" id="FO681348">
    <property type="protein sequence ID" value="CCV65856.1"/>
    <property type="molecule type" value="Genomic_DNA"/>
</dbReference>
<dbReference type="PANTHER" id="PTHR23417:SF14">
    <property type="entry name" value="PENTACOTRIPEPTIDE-REPEAT REGION OF PRORP DOMAIN-CONTAINING PROTEIN"/>
    <property type="match status" value="1"/>
</dbReference>
<keyword evidence="4 7" id="KW-0808">Transferase</keyword>
<dbReference type="UniPathway" id="UPA00989"/>
<comment type="similarity">
    <text evidence="7">Belongs to the class I-like SAM-binding methyltransferase superfamily. TrmB family.</text>
</comment>
<dbReference type="InterPro" id="IPR055361">
    <property type="entry name" value="tRNA_methyltr_TrmB_bact"/>
</dbReference>
<dbReference type="GO" id="GO:0043527">
    <property type="term" value="C:tRNA methyltransferase complex"/>
    <property type="evidence" value="ECO:0007669"/>
    <property type="project" value="TreeGrafter"/>
</dbReference>
<feature type="binding site" evidence="7">
    <location>
        <position position="109"/>
    </location>
    <ligand>
        <name>S-adenosyl-L-methionine</name>
        <dbReference type="ChEBI" id="CHEBI:59789"/>
    </ligand>
</feature>
<evidence type="ECO:0000313" key="8">
    <source>
        <dbReference type="EMBL" id="CCV65856.1"/>
    </source>
</evidence>
<dbReference type="HAMAP" id="MF_01057">
    <property type="entry name" value="tRNA_methyltr_TrmB"/>
    <property type="match status" value="1"/>
</dbReference>
<comment type="caution">
    <text evidence="7">Lacks conserved residue(s) required for the propagation of feature annotation.</text>
</comment>
<evidence type="ECO:0000256" key="3">
    <source>
        <dbReference type="ARBA" id="ARBA00022603"/>
    </source>
</evidence>
<feature type="binding site" evidence="7">
    <location>
        <position position="35"/>
    </location>
    <ligand>
        <name>S-adenosyl-L-methionine</name>
        <dbReference type="ChEBI" id="CHEBI:59789"/>
    </ligand>
</feature>
<keyword evidence="5 7" id="KW-0949">S-adenosyl-L-methionine</keyword>
<dbReference type="RefSeq" id="WP_030004718.1">
    <property type="nucleotide sequence ID" value="NC_022549.1"/>
</dbReference>
<dbReference type="GO" id="GO:0008176">
    <property type="term" value="F:tRNA (guanine(46)-N7)-methyltransferase activity"/>
    <property type="evidence" value="ECO:0007669"/>
    <property type="project" value="UniProtKB-UniRule"/>
</dbReference>
<gene>
    <name evidence="7 8" type="primary">trmB</name>
    <name evidence="8" type="ORF">BN85308350</name>
</gene>
<evidence type="ECO:0000313" key="9">
    <source>
        <dbReference type="Proteomes" id="UP000032737"/>
    </source>
</evidence>
<evidence type="ECO:0000256" key="6">
    <source>
        <dbReference type="ARBA" id="ARBA00022694"/>
    </source>
</evidence>
<dbReference type="KEGG" id="abra:BN85308350"/>
<dbReference type="InterPro" id="IPR003358">
    <property type="entry name" value="tRNA_(Gua-N-7)_MeTrfase_Trmb"/>
</dbReference>